<protein>
    <recommendedName>
        <fullName evidence="2">DUF4440 domain-containing protein</fullName>
    </recommendedName>
</protein>
<dbReference type="EMBL" id="CZQE01000409">
    <property type="protein sequence ID" value="CUS46889.1"/>
    <property type="molecule type" value="Genomic_DNA"/>
</dbReference>
<dbReference type="Gene3D" id="3.10.450.50">
    <property type="match status" value="1"/>
</dbReference>
<accession>A0A160TSI6</accession>
<evidence type="ECO:0008006" key="2">
    <source>
        <dbReference type="Google" id="ProtNLM"/>
    </source>
</evidence>
<dbReference type="InterPro" id="IPR032710">
    <property type="entry name" value="NTF2-like_dom_sf"/>
</dbReference>
<proteinExistence type="predicted"/>
<name>A0A160TSI6_9ZZZZ</name>
<dbReference type="AlphaFoldDB" id="A0A160TSI6"/>
<gene>
    <name evidence="1" type="ORF">MGWOODY_Smn3602</name>
</gene>
<reference evidence="1" key="1">
    <citation type="submission" date="2015-10" db="EMBL/GenBank/DDBJ databases">
        <authorList>
            <person name="Gilbert D.G."/>
        </authorList>
    </citation>
    <scope>NUCLEOTIDE SEQUENCE</scope>
</reference>
<dbReference type="SUPFAM" id="SSF54427">
    <property type="entry name" value="NTF2-like"/>
    <property type="match status" value="1"/>
</dbReference>
<organism evidence="1">
    <name type="scientific">hydrothermal vent metagenome</name>
    <dbReference type="NCBI Taxonomy" id="652676"/>
    <lineage>
        <taxon>unclassified sequences</taxon>
        <taxon>metagenomes</taxon>
        <taxon>ecological metagenomes</taxon>
    </lineage>
</organism>
<evidence type="ECO:0000313" key="1">
    <source>
        <dbReference type="EMBL" id="CUS46889.1"/>
    </source>
</evidence>
<sequence length="143" mass="16428">MTADEIEIGRVLEELYDTVSGPAGPRDWSRQSTTFHEDSRQMRTWIDADGKPAIRIMSRDGYAADTAPFFAENDFYEIETARKINIFGNIAHVWSIYEARRAPDADELDRRGINSIQLYKDENGWRVISMIWDNERPGVVASL</sequence>